<keyword evidence="19" id="KW-1185">Reference proteome</keyword>
<keyword evidence="10 14" id="KW-0479">Metal-binding</keyword>
<comment type="cofactor">
    <cofactor evidence="14 15">
        <name>Mn(2+)</name>
        <dbReference type="ChEBI" id="CHEBI:29035"/>
    </cofactor>
    <cofactor evidence="14 15">
        <name>Mg(2+)</name>
        <dbReference type="ChEBI" id="CHEBI:18420"/>
    </cofactor>
    <text evidence="14 15">Manganese or magnesium. Binds 1 divalent metal ion per monomer in the absence of substrate. May bind a second metal ion after substrate binding.</text>
</comment>
<dbReference type="Gene3D" id="3.30.420.10">
    <property type="entry name" value="Ribonuclease H-like superfamily/Ribonuclease H"/>
    <property type="match status" value="1"/>
</dbReference>
<name>A0A1M7SWV0_FERGO</name>
<evidence type="ECO:0000313" key="18">
    <source>
        <dbReference type="EMBL" id="SHN62858.1"/>
    </source>
</evidence>
<evidence type="ECO:0000256" key="7">
    <source>
        <dbReference type="ARBA" id="ARBA00019179"/>
    </source>
</evidence>
<evidence type="ECO:0000256" key="10">
    <source>
        <dbReference type="ARBA" id="ARBA00022723"/>
    </source>
</evidence>
<dbReference type="OrthoDB" id="9803420at2"/>
<dbReference type="RefSeq" id="WP_072759666.1">
    <property type="nucleotide sequence ID" value="NZ_FRDJ01000006.1"/>
</dbReference>
<evidence type="ECO:0000256" key="1">
    <source>
        <dbReference type="ARBA" id="ARBA00000077"/>
    </source>
</evidence>
<dbReference type="SUPFAM" id="SSF53098">
    <property type="entry name" value="Ribonuclease H-like"/>
    <property type="match status" value="1"/>
</dbReference>
<dbReference type="InterPro" id="IPR012337">
    <property type="entry name" value="RNaseH-like_sf"/>
</dbReference>
<evidence type="ECO:0000256" key="15">
    <source>
        <dbReference type="PROSITE-ProRule" id="PRU01319"/>
    </source>
</evidence>
<dbReference type="GO" id="GO:0003723">
    <property type="term" value="F:RNA binding"/>
    <property type="evidence" value="ECO:0007669"/>
    <property type="project" value="UniProtKB-UniRule"/>
</dbReference>
<dbReference type="PANTHER" id="PTHR10954:SF18">
    <property type="entry name" value="RIBONUCLEASE HII"/>
    <property type="match status" value="1"/>
</dbReference>
<keyword evidence="11 14" id="KW-0255">Endonuclease</keyword>
<dbReference type="GO" id="GO:0005737">
    <property type="term" value="C:cytoplasm"/>
    <property type="evidence" value="ECO:0007669"/>
    <property type="project" value="UniProtKB-SubCell"/>
</dbReference>
<feature type="binding site" evidence="14 15">
    <location>
        <position position="108"/>
    </location>
    <ligand>
        <name>a divalent metal cation</name>
        <dbReference type="ChEBI" id="CHEBI:60240"/>
    </ligand>
</feature>
<dbReference type="GO" id="GO:0004523">
    <property type="term" value="F:RNA-DNA hybrid ribonuclease activity"/>
    <property type="evidence" value="ECO:0007669"/>
    <property type="project" value="UniProtKB-UniRule"/>
</dbReference>
<feature type="binding site" evidence="14 15">
    <location>
        <position position="15"/>
    </location>
    <ligand>
        <name>a divalent metal cation</name>
        <dbReference type="ChEBI" id="CHEBI:60240"/>
    </ligand>
</feature>
<proteinExistence type="inferred from homology"/>
<dbReference type="PANTHER" id="PTHR10954">
    <property type="entry name" value="RIBONUCLEASE H2 SUBUNIT A"/>
    <property type="match status" value="1"/>
</dbReference>
<evidence type="ECO:0000256" key="13">
    <source>
        <dbReference type="ARBA" id="ARBA00023211"/>
    </source>
</evidence>
<dbReference type="InterPro" id="IPR001352">
    <property type="entry name" value="RNase_HII/HIII"/>
</dbReference>
<comment type="catalytic activity">
    <reaction evidence="1 14 15 16">
        <text>Endonucleolytic cleavage to 5'-phosphomonoester.</text>
        <dbReference type="EC" id="3.1.26.4"/>
    </reaction>
</comment>
<dbReference type="GO" id="GO:0006298">
    <property type="term" value="P:mismatch repair"/>
    <property type="evidence" value="ECO:0007669"/>
    <property type="project" value="TreeGrafter"/>
</dbReference>
<keyword evidence="9 14" id="KW-0540">Nuclease</keyword>
<evidence type="ECO:0000256" key="9">
    <source>
        <dbReference type="ARBA" id="ARBA00022722"/>
    </source>
</evidence>
<comment type="subcellular location">
    <subcellularLocation>
        <location evidence="4 14">Cytoplasm</location>
    </subcellularLocation>
</comment>
<dbReference type="Pfam" id="PF01351">
    <property type="entry name" value="RNase_HII"/>
    <property type="match status" value="1"/>
</dbReference>
<dbReference type="STRING" id="1121883.SAMN02745226_01329"/>
<dbReference type="NCBIfam" id="NF000595">
    <property type="entry name" value="PRK00015.1-3"/>
    <property type="match status" value="1"/>
</dbReference>
<evidence type="ECO:0000256" key="2">
    <source>
        <dbReference type="ARBA" id="ARBA00001946"/>
    </source>
</evidence>
<reference evidence="19" key="1">
    <citation type="submission" date="2016-12" db="EMBL/GenBank/DDBJ databases">
        <authorList>
            <person name="Varghese N."/>
            <person name="Submissions S."/>
        </authorList>
    </citation>
    <scope>NUCLEOTIDE SEQUENCE [LARGE SCALE GENOMIC DNA]</scope>
    <source>
        <strain evidence="19">DSM 13020</strain>
    </source>
</reference>
<dbReference type="GO" id="GO:0043137">
    <property type="term" value="P:DNA replication, removal of RNA primer"/>
    <property type="evidence" value="ECO:0007669"/>
    <property type="project" value="TreeGrafter"/>
</dbReference>
<evidence type="ECO:0000256" key="14">
    <source>
        <dbReference type="HAMAP-Rule" id="MF_00052"/>
    </source>
</evidence>
<dbReference type="EMBL" id="FRDJ01000006">
    <property type="protein sequence ID" value="SHN62858.1"/>
    <property type="molecule type" value="Genomic_DNA"/>
</dbReference>
<dbReference type="GO" id="GO:0030145">
    <property type="term" value="F:manganese ion binding"/>
    <property type="evidence" value="ECO:0007669"/>
    <property type="project" value="UniProtKB-UniRule"/>
</dbReference>
<gene>
    <name evidence="14" type="primary">rnhB</name>
    <name evidence="18" type="ORF">SAMN02745226_01329</name>
</gene>
<dbReference type="InterPro" id="IPR024567">
    <property type="entry name" value="RNase_HII/HIII_dom"/>
</dbReference>
<evidence type="ECO:0000256" key="5">
    <source>
        <dbReference type="ARBA" id="ARBA00007383"/>
    </source>
</evidence>
<accession>A0A1M7SWV0</accession>
<dbReference type="EC" id="3.1.26.4" evidence="6 14"/>
<dbReference type="Proteomes" id="UP000184207">
    <property type="component" value="Unassembled WGS sequence"/>
</dbReference>
<dbReference type="PROSITE" id="PS51975">
    <property type="entry name" value="RNASE_H_2"/>
    <property type="match status" value="1"/>
</dbReference>
<evidence type="ECO:0000256" key="12">
    <source>
        <dbReference type="ARBA" id="ARBA00022801"/>
    </source>
</evidence>
<dbReference type="InterPro" id="IPR036397">
    <property type="entry name" value="RNaseH_sf"/>
</dbReference>
<evidence type="ECO:0000256" key="11">
    <source>
        <dbReference type="ARBA" id="ARBA00022759"/>
    </source>
</evidence>
<keyword evidence="12 14" id="KW-0378">Hydrolase</keyword>
<evidence type="ECO:0000256" key="6">
    <source>
        <dbReference type="ARBA" id="ARBA00012180"/>
    </source>
</evidence>
<dbReference type="GO" id="GO:0032299">
    <property type="term" value="C:ribonuclease H2 complex"/>
    <property type="evidence" value="ECO:0007669"/>
    <property type="project" value="TreeGrafter"/>
</dbReference>
<evidence type="ECO:0000256" key="16">
    <source>
        <dbReference type="RuleBase" id="RU003515"/>
    </source>
</evidence>
<dbReference type="HAMAP" id="MF_00052_B">
    <property type="entry name" value="RNase_HII_B"/>
    <property type="match status" value="1"/>
</dbReference>
<feature type="domain" description="RNase H type-2" evidence="17">
    <location>
        <begin position="9"/>
        <end position="198"/>
    </location>
</feature>
<comment type="cofactor">
    <cofactor evidence="2">
        <name>Mg(2+)</name>
        <dbReference type="ChEBI" id="CHEBI:18420"/>
    </cofactor>
</comment>
<evidence type="ECO:0000256" key="4">
    <source>
        <dbReference type="ARBA" id="ARBA00004496"/>
    </source>
</evidence>
<protein>
    <recommendedName>
        <fullName evidence="7 14">Ribonuclease HII</fullName>
        <shortName evidence="14">RNase HII</shortName>
        <ecNumber evidence="6 14">3.1.26.4</ecNumber>
    </recommendedName>
</protein>
<sequence>MSKDKSIDYTIIGVDEAGRGPLFGPVVAAAVFLDDDVYIEGIDDSKKLSEKKRNELYEIIFSKAKFGIGLATPEEIDLYNIFHATELAMNRALELLSQFVEIKNVFVDGKNLKLNYPATCIVKGDGEIYQISTASILAKVTRDKIIKKFDLQFPQYKLSVHKGYPTEEHIELLKIYGPTPFHRLTFEPVTQILSIELLDSWLREGLISEERYKKVSSLLEVDLFGNLRKHRTHRKNK</sequence>
<keyword evidence="13 14" id="KW-0464">Manganese</keyword>
<organism evidence="18 19">
    <name type="scientific">Fervidobacterium gondwanense DSM 13020</name>
    <dbReference type="NCBI Taxonomy" id="1121883"/>
    <lineage>
        <taxon>Bacteria</taxon>
        <taxon>Thermotogati</taxon>
        <taxon>Thermotogota</taxon>
        <taxon>Thermotogae</taxon>
        <taxon>Thermotogales</taxon>
        <taxon>Fervidobacteriaceae</taxon>
        <taxon>Fervidobacterium</taxon>
    </lineage>
</organism>
<evidence type="ECO:0000313" key="19">
    <source>
        <dbReference type="Proteomes" id="UP000184207"/>
    </source>
</evidence>
<evidence type="ECO:0000256" key="8">
    <source>
        <dbReference type="ARBA" id="ARBA00022490"/>
    </source>
</evidence>
<dbReference type="InterPro" id="IPR022898">
    <property type="entry name" value="RNase_HII"/>
</dbReference>
<comment type="function">
    <text evidence="3 14 16">Endonuclease that specifically degrades the RNA of RNA-DNA hybrids.</text>
</comment>
<keyword evidence="8 14" id="KW-0963">Cytoplasm</keyword>
<feature type="binding site" evidence="14 15">
    <location>
        <position position="16"/>
    </location>
    <ligand>
        <name>a divalent metal cation</name>
        <dbReference type="ChEBI" id="CHEBI:60240"/>
    </ligand>
</feature>
<dbReference type="AlphaFoldDB" id="A0A1M7SWV0"/>
<dbReference type="CDD" id="cd07182">
    <property type="entry name" value="RNase_HII_bacteria_HII_like"/>
    <property type="match status" value="1"/>
</dbReference>
<evidence type="ECO:0000259" key="17">
    <source>
        <dbReference type="PROSITE" id="PS51975"/>
    </source>
</evidence>
<evidence type="ECO:0000256" key="3">
    <source>
        <dbReference type="ARBA" id="ARBA00004065"/>
    </source>
</evidence>
<comment type="similarity">
    <text evidence="5 14 16">Belongs to the RNase HII family.</text>
</comment>